<organism evidence="4 5">
    <name type="scientific">Lolium multiflorum</name>
    <name type="common">Italian ryegrass</name>
    <name type="synonym">Lolium perenne subsp. multiflorum</name>
    <dbReference type="NCBI Taxonomy" id="4521"/>
    <lineage>
        <taxon>Eukaryota</taxon>
        <taxon>Viridiplantae</taxon>
        <taxon>Streptophyta</taxon>
        <taxon>Embryophyta</taxon>
        <taxon>Tracheophyta</taxon>
        <taxon>Spermatophyta</taxon>
        <taxon>Magnoliopsida</taxon>
        <taxon>Liliopsida</taxon>
        <taxon>Poales</taxon>
        <taxon>Poaceae</taxon>
        <taxon>BOP clade</taxon>
        <taxon>Pooideae</taxon>
        <taxon>Poodae</taxon>
        <taxon>Poeae</taxon>
        <taxon>Poeae Chloroplast Group 2 (Poeae type)</taxon>
        <taxon>Loliodinae</taxon>
        <taxon>Loliinae</taxon>
        <taxon>Lolium</taxon>
    </lineage>
</organism>
<accession>A0AAD8WAB8</accession>
<dbReference type="SMART" id="SM00343">
    <property type="entry name" value="ZnF_C2HC"/>
    <property type="match status" value="2"/>
</dbReference>
<feature type="region of interest" description="Disordered" evidence="2">
    <location>
        <begin position="1049"/>
        <end position="1079"/>
    </location>
</feature>
<evidence type="ECO:0000259" key="3">
    <source>
        <dbReference type="PROSITE" id="PS50158"/>
    </source>
</evidence>
<dbReference type="EMBL" id="JAUUTY010000004">
    <property type="protein sequence ID" value="KAK1647014.1"/>
    <property type="molecule type" value="Genomic_DNA"/>
</dbReference>
<keyword evidence="5" id="KW-1185">Reference proteome</keyword>
<dbReference type="GO" id="GO:0008270">
    <property type="term" value="F:zinc ion binding"/>
    <property type="evidence" value="ECO:0007669"/>
    <property type="project" value="UniProtKB-KW"/>
</dbReference>
<comment type="caution">
    <text evidence="4">The sequence shown here is derived from an EMBL/GenBank/DDBJ whole genome shotgun (WGS) entry which is preliminary data.</text>
</comment>
<dbReference type="AlphaFoldDB" id="A0AAD8WAB8"/>
<gene>
    <name evidence="4" type="ORF">QYE76_064819</name>
</gene>
<sequence length="1274" mass="136939">MRSLPPAFPRPSAAAAFPFRALRSAAEGANVVSGQSAAGASSAPQAERVGAGSPGQTSSPLLPTLPSPSLAGGARRHVRASWMAAPASSGSPEGDPILGSAGRGWRAGWGNSAALNLPTASRRPSLRLVRAMAGEGEFYFDDGGDSGAAILAMRPTRGPVHGGTTSGSGHNTSLSHAYCGHASVRRSVCLVAQIAPRSDCLAFPQISHRRPSRRRLALPIGGDGGEIPESGGAVQGSARPGGGQGPRAFGRGGTISSSRPDPWWNPLGLGRARPKEGAAGPSKPSEDPGVHAFDLYIGSIGPIQLQASAQRDRAFSDRNTSSYLNGGGNIHSDPPMRYESFVSTDQAGWAARSSQAPSVPGVNGYGRGKSPNAANVGADQSRRWGISQGSNCGNFVAGSQPSSLANGEDSASAGGREEGGLRLRPFEQAFGNFGSILESGRLAVDKSPRVEGIDYFWSSFCSERDEVESFYSQLWHIPPNLTKPPLGQRRPCTKRGDPRVRLSPFRPPPPLPPDRPGLEVLGVEDFEQEEVLIMADRGRGRGRGNSGRGDRQQQQNQQFPPDFTQMQGYPFPPQAPYGFMPGAMPPPWFGGPFPPYPQQPFGMQQNQWVNPQQNGGQGQQNSGDYGGRSKNQQGKFQQKKKGPVQAESSGSNSLNYADTICEGCGEPGHMKAACSKGSCCFICKATNHAVDDCPVLKRPHQIARYIGSSANGLGFYHIEAPEVSVNPISSTRNCGVVTIEDGEISREDLGREFSNIYKTNWPWQIRELGDWSYLVKFPPHIPVEQVIGYPRFGLQKEGVTVSVTKWFDDPEPVETLVETWIQIRGLLPPWCEWNIIDQAVSVCGLLKKVDWQSIFKNCAEVVRVEILCRDPNRIPAGRLFNFHGKLFQLQFTAELPNAAGVQRELPTGQDDGNIGGGTGNGNSGMDTDGRSEVNRNSTNSQSSGGSNHQVETGTANHGRQTAVLATDTSDEVIPGCEIYKLLMEKGAIGTDGQFIWDSSNNADNSVRSEVTSFWNEDGLSFADKMEEAAIEQLNLPEDIMPAFHDLMKDRDDQGAGKKQKKAWGPVQPSRQSDRIDRSKNVMDKAMELKERKNTLGAASKMSGIIRSNPFHVLQAVELGDMARKIGIHVDVDAVDVTEESDSLGMAKNQLVHSDEILESSLDIDVVLDAECPRTPDQYNTDHEFDDRGVGFTPIIPKDMAGSIQTAGMGPGGKIQARSGEKTEDDAIADAGLKCSSFDWISTWKSSTTSLQQGRATEAYLSKHPEESGNIHVVI</sequence>
<dbReference type="GO" id="GO:0003676">
    <property type="term" value="F:nucleic acid binding"/>
    <property type="evidence" value="ECO:0007669"/>
    <property type="project" value="InterPro"/>
</dbReference>
<proteinExistence type="predicted"/>
<dbReference type="Gene3D" id="4.10.60.10">
    <property type="entry name" value="Zinc finger, CCHC-type"/>
    <property type="match status" value="1"/>
</dbReference>
<feature type="region of interest" description="Disordered" evidence="2">
    <location>
        <begin position="535"/>
        <end position="578"/>
    </location>
</feature>
<feature type="domain" description="CCHC-type" evidence="3">
    <location>
        <begin position="661"/>
        <end position="676"/>
    </location>
</feature>
<feature type="region of interest" description="Disordered" evidence="2">
    <location>
        <begin position="590"/>
        <end position="652"/>
    </location>
</feature>
<evidence type="ECO:0000256" key="1">
    <source>
        <dbReference type="PROSITE-ProRule" id="PRU00047"/>
    </source>
</evidence>
<keyword evidence="1" id="KW-0479">Metal-binding</keyword>
<feature type="region of interest" description="Disordered" evidence="2">
    <location>
        <begin position="223"/>
        <end position="288"/>
    </location>
</feature>
<dbReference type="InterPro" id="IPR001878">
    <property type="entry name" value="Znf_CCHC"/>
</dbReference>
<name>A0AAD8WAB8_LOLMU</name>
<feature type="region of interest" description="Disordered" evidence="2">
    <location>
        <begin position="903"/>
        <end position="957"/>
    </location>
</feature>
<keyword evidence="1" id="KW-0863">Zinc-finger</keyword>
<feature type="compositionally biased region" description="Low complexity" evidence="2">
    <location>
        <begin position="934"/>
        <end position="947"/>
    </location>
</feature>
<feature type="compositionally biased region" description="Pro residues" evidence="2">
    <location>
        <begin position="505"/>
        <end position="515"/>
    </location>
</feature>
<reference evidence="4" key="1">
    <citation type="submission" date="2023-07" db="EMBL/GenBank/DDBJ databases">
        <title>A chromosome-level genome assembly of Lolium multiflorum.</title>
        <authorList>
            <person name="Chen Y."/>
            <person name="Copetti D."/>
            <person name="Kolliker R."/>
            <person name="Studer B."/>
        </authorList>
    </citation>
    <scope>NUCLEOTIDE SEQUENCE</scope>
    <source>
        <strain evidence="4">02402/16</strain>
        <tissue evidence="4">Leaf</tissue>
    </source>
</reference>
<feature type="region of interest" description="Disordered" evidence="2">
    <location>
        <begin position="397"/>
        <end position="418"/>
    </location>
</feature>
<dbReference type="SUPFAM" id="SSF57756">
    <property type="entry name" value="Retrovirus zinc finger-like domains"/>
    <property type="match status" value="1"/>
</dbReference>
<evidence type="ECO:0000313" key="4">
    <source>
        <dbReference type="EMBL" id="KAK1647014.1"/>
    </source>
</evidence>
<feature type="compositionally biased region" description="Gly residues" evidence="2">
    <location>
        <begin position="913"/>
        <end position="922"/>
    </location>
</feature>
<dbReference type="InterPro" id="IPR036875">
    <property type="entry name" value="Znf_CCHC_sf"/>
</dbReference>
<dbReference type="PANTHER" id="PTHR33170">
    <property type="entry name" value="DUF4283 DOMAIN-CONTAINING PROTEIN-RELATED"/>
    <property type="match status" value="1"/>
</dbReference>
<feature type="region of interest" description="Disordered" evidence="2">
    <location>
        <begin position="1201"/>
        <end position="1220"/>
    </location>
</feature>
<keyword evidence="1" id="KW-0862">Zinc</keyword>
<feature type="compositionally biased region" description="Gly residues" evidence="2">
    <location>
        <begin position="239"/>
        <end position="253"/>
    </location>
</feature>
<feature type="compositionally biased region" description="Polar residues" evidence="2">
    <location>
        <begin position="948"/>
        <end position="957"/>
    </location>
</feature>
<feature type="region of interest" description="Disordered" evidence="2">
    <location>
        <begin position="42"/>
        <end position="77"/>
    </location>
</feature>
<feature type="compositionally biased region" description="Low complexity" evidence="2">
    <location>
        <begin position="57"/>
        <end position="70"/>
    </location>
</feature>
<feature type="compositionally biased region" description="Low complexity" evidence="2">
    <location>
        <begin position="227"/>
        <end position="238"/>
    </location>
</feature>
<feature type="region of interest" description="Disordered" evidence="2">
    <location>
        <begin position="482"/>
        <end position="516"/>
    </location>
</feature>
<dbReference type="Proteomes" id="UP001231189">
    <property type="component" value="Unassembled WGS sequence"/>
</dbReference>
<protein>
    <recommendedName>
        <fullName evidence="3">CCHC-type domain-containing protein</fullName>
    </recommendedName>
</protein>
<evidence type="ECO:0000256" key="2">
    <source>
        <dbReference type="SAM" id="MobiDB-lite"/>
    </source>
</evidence>
<evidence type="ECO:0000313" key="5">
    <source>
        <dbReference type="Proteomes" id="UP001231189"/>
    </source>
</evidence>
<dbReference type="PANTHER" id="PTHR33170:SF48">
    <property type="entry name" value="CCHC-TYPE DOMAIN-CONTAINING PROTEIN"/>
    <property type="match status" value="1"/>
</dbReference>
<feature type="compositionally biased region" description="Low complexity" evidence="2">
    <location>
        <begin position="599"/>
        <end position="623"/>
    </location>
</feature>
<dbReference type="PROSITE" id="PS50158">
    <property type="entry name" value="ZF_CCHC"/>
    <property type="match status" value="1"/>
</dbReference>